<organism evidence="2 3">
    <name type="scientific">Streblomastix strix</name>
    <dbReference type="NCBI Taxonomy" id="222440"/>
    <lineage>
        <taxon>Eukaryota</taxon>
        <taxon>Metamonada</taxon>
        <taxon>Preaxostyla</taxon>
        <taxon>Oxymonadida</taxon>
        <taxon>Streblomastigidae</taxon>
        <taxon>Streblomastix</taxon>
    </lineage>
</organism>
<evidence type="ECO:0000313" key="3">
    <source>
        <dbReference type="Proteomes" id="UP000324800"/>
    </source>
</evidence>
<comment type="caution">
    <text evidence="2">The sequence shown here is derived from an EMBL/GenBank/DDBJ whole genome shotgun (WGS) entry which is preliminary data.</text>
</comment>
<dbReference type="Proteomes" id="UP000324800">
    <property type="component" value="Unassembled WGS sequence"/>
</dbReference>
<feature type="region of interest" description="Disordered" evidence="1">
    <location>
        <begin position="224"/>
        <end position="261"/>
    </location>
</feature>
<dbReference type="AlphaFoldDB" id="A0A5J4V162"/>
<feature type="compositionally biased region" description="Polar residues" evidence="1">
    <location>
        <begin position="240"/>
        <end position="252"/>
    </location>
</feature>
<proteinExistence type="predicted"/>
<evidence type="ECO:0000313" key="2">
    <source>
        <dbReference type="EMBL" id="KAA6376696.1"/>
    </source>
</evidence>
<sequence length="339" mass="37868">MIMDEVGINQRYVSEEKIVTTFQLQYSNDSDDNRIQKDEDHNSNDNVFGEVDLIQLQVRGHRGKGKKGRVRGKPQSQALPLLSSHRLIQEGTYCNLKVPEQRRGKPGAANWTINPSAQSFRIKQITGWSDFNFGSSMDIDMEQMIERDLIQTLPTTNDGPIVSTVSPQLGTASWRAGGKIVSAFAAQHANTDNMNYGNEMNIPQQGHLAAQGADFLGFQPLIGQEQEQSEDEPEQDQGQLDLNNLPDNSQNEGPPGLYNKPDGAKRIMATLIYAPKIIYMDCTTDYQFCRANWNHNLYANSQSTLRHNSAVIIIHIISTACDYIYKSSQSLCLVTISSI</sequence>
<dbReference type="EMBL" id="SNRW01010352">
    <property type="protein sequence ID" value="KAA6376696.1"/>
    <property type="molecule type" value="Genomic_DNA"/>
</dbReference>
<gene>
    <name evidence="2" type="ORF">EZS28_027777</name>
</gene>
<evidence type="ECO:0000256" key="1">
    <source>
        <dbReference type="SAM" id="MobiDB-lite"/>
    </source>
</evidence>
<accession>A0A5J4V162</accession>
<protein>
    <submittedName>
        <fullName evidence="2">Uncharacterized protein</fullName>
    </submittedName>
</protein>
<name>A0A5J4V162_9EUKA</name>
<reference evidence="2 3" key="1">
    <citation type="submission" date="2019-03" db="EMBL/GenBank/DDBJ databases">
        <title>Single cell metagenomics reveals metabolic interactions within the superorganism composed of flagellate Streblomastix strix and complex community of Bacteroidetes bacteria on its surface.</title>
        <authorList>
            <person name="Treitli S.C."/>
            <person name="Kolisko M."/>
            <person name="Husnik F."/>
            <person name="Keeling P."/>
            <person name="Hampl V."/>
        </authorList>
    </citation>
    <scope>NUCLEOTIDE SEQUENCE [LARGE SCALE GENOMIC DNA]</scope>
    <source>
        <strain evidence="2">ST1C</strain>
    </source>
</reference>